<evidence type="ECO:0000313" key="9">
    <source>
        <dbReference type="EMBL" id="GIM83368.1"/>
    </source>
</evidence>
<evidence type="ECO:0000259" key="7">
    <source>
        <dbReference type="Pfam" id="PF09924"/>
    </source>
</evidence>
<evidence type="ECO:0000256" key="5">
    <source>
        <dbReference type="ARBA" id="ARBA00023136"/>
    </source>
</evidence>
<reference evidence="9" key="1">
    <citation type="submission" date="2021-03" db="EMBL/GenBank/DDBJ databases">
        <title>Whole genome shotgun sequence of Actinoplanes consettensis NBRC 14913.</title>
        <authorList>
            <person name="Komaki H."/>
            <person name="Tamura T."/>
        </authorList>
    </citation>
    <scope>NUCLEOTIDE SEQUENCE</scope>
    <source>
        <strain evidence="9">NBRC 14913</strain>
    </source>
</reference>
<sequence>MRRDRTRRVASGAVVVLAVAGILSALAPPLRGRLDPLLDVLPLGVPLGAQTVLIPVSVALLLLARGLRLGVRQAWAVATGLLLVSVALHVLKGIDLPEAVLDLLLAGWLSVQVGAFPVRVNRAHARRSLLMLAGGAVVTVAVCSGLVVLVGTWRHPRETVVAVVQRLIGVREEPLDRLRGGHGGALTPMVTPALLALGLCLIVLLLWAVFAPRSAPELTVPQQGAARERARAIVTEHGGDTLDYFALRDDKDYFFGEESTGGLVAYSVRRGVCLVSPDPIGPPARRGALLAEFLAFVEEHGWAVAVVGAREEWLPLYEAARLRPVYLGDEAILDCPGFSLQGSRMKGLRGAVNRVRKAGVEVTFHDPATMTPEESADVLAMAGESRQGPAERGYSMTLSRLFDPADTGLLLSVARFADGRPAGFIQWVPAAGIDGYSLDVMRRSTEDGVPNGLTDFLIVATAEHLAGRGMRGLGLNFAVLREIVAGERAGRIAEVGRRVLHTLSRRSQIESLWKFNAKYDPQWRARYVILDALDSAAAQSLAIAEAEGITELPGIGRVLRRPTAS</sequence>
<accession>A0A919W6G5</accession>
<proteinExistence type="predicted"/>
<dbReference type="GO" id="GO:0055091">
    <property type="term" value="P:phospholipid homeostasis"/>
    <property type="evidence" value="ECO:0007669"/>
    <property type="project" value="TreeGrafter"/>
</dbReference>
<dbReference type="EMBL" id="BOQP01000055">
    <property type="protein sequence ID" value="GIM83368.1"/>
    <property type="molecule type" value="Genomic_DNA"/>
</dbReference>
<keyword evidence="3 6" id="KW-0812">Transmembrane</keyword>
<feature type="domain" description="Phosphatidylglycerol lysyltransferase C-terminal" evidence="7">
    <location>
        <begin position="231"/>
        <end position="529"/>
    </location>
</feature>
<feature type="domain" description="Lysyl-tRNA synthetase N-terminal transmembrane region" evidence="8">
    <location>
        <begin position="6"/>
        <end position="202"/>
    </location>
</feature>
<keyword evidence="5 6" id="KW-0472">Membrane</keyword>
<name>A0A919W6G5_9ACTN</name>
<feature type="transmembrane region" description="Helical" evidence="6">
    <location>
        <begin position="130"/>
        <end position="153"/>
    </location>
</feature>
<organism evidence="9 10">
    <name type="scientific">Winogradskya consettensis</name>
    <dbReference type="NCBI Taxonomy" id="113560"/>
    <lineage>
        <taxon>Bacteria</taxon>
        <taxon>Bacillati</taxon>
        <taxon>Actinomycetota</taxon>
        <taxon>Actinomycetes</taxon>
        <taxon>Micromonosporales</taxon>
        <taxon>Micromonosporaceae</taxon>
        <taxon>Winogradskya</taxon>
    </lineage>
</organism>
<dbReference type="Pfam" id="PF09924">
    <property type="entry name" value="LPG_synthase_C"/>
    <property type="match status" value="1"/>
</dbReference>
<evidence type="ECO:0000256" key="2">
    <source>
        <dbReference type="ARBA" id="ARBA00022475"/>
    </source>
</evidence>
<dbReference type="PANTHER" id="PTHR34697">
    <property type="entry name" value="PHOSPHATIDYLGLYCEROL LYSYLTRANSFERASE"/>
    <property type="match status" value="1"/>
</dbReference>
<dbReference type="Pfam" id="PF16995">
    <property type="entry name" value="tRNA-synt_2_TM"/>
    <property type="match status" value="1"/>
</dbReference>
<dbReference type="PANTHER" id="PTHR34697:SF2">
    <property type="entry name" value="PHOSPHATIDYLGLYCEROL LYSYLTRANSFERASE"/>
    <property type="match status" value="1"/>
</dbReference>
<gene>
    <name evidence="9" type="ORF">Aco04nite_86190</name>
</gene>
<keyword evidence="4 6" id="KW-1133">Transmembrane helix</keyword>
<feature type="transmembrane region" description="Helical" evidence="6">
    <location>
        <begin position="189"/>
        <end position="210"/>
    </location>
</feature>
<evidence type="ECO:0000256" key="1">
    <source>
        <dbReference type="ARBA" id="ARBA00004651"/>
    </source>
</evidence>
<evidence type="ECO:0000256" key="4">
    <source>
        <dbReference type="ARBA" id="ARBA00022989"/>
    </source>
</evidence>
<dbReference type="InterPro" id="IPR024320">
    <property type="entry name" value="LPG_synthase_C"/>
</dbReference>
<dbReference type="AlphaFoldDB" id="A0A919W6G5"/>
<protein>
    <recommendedName>
        <fullName evidence="11">DUF2156 domain-containing protein</fullName>
    </recommendedName>
</protein>
<evidence type="ECO:0000313" key="10">
    <source>
        <dbReference type="Proteomes" id="UP000680865"/>
    </source>
</evidence>
<comment type="caution">
    <text evidence="9">The sequence shown here is derived from an EMBL/GenBank/DDBJ whole genome shotgun (WGS) entry which is preliminary data.</text>
</comment>
<dbReference type="InterPro" id="IPR051211">
    <property type="entry name" value="PG_lysyltransferase"/>
</dbReference>
<evidence type="ECO:0000259" key="8">
    <source>
        <dbReference type="Pfam" id="PF16995"/>
    </source>
</evidence>
<comment type="subcellular location">
    <subcellularLocation>
        <location evidence="1">Cell membrane</location>
        <topology evidence="1">Multi-pass membrane protein</topology>
    </subcellularLocation>
</comment>
<evidence type="ECO:0008006" key="11">
    <source>
        <dbReference type="Google" id="ProtNLM"/>
    </source>
</evidence>
<dbReference type="GO" id="GO:0005886">
    <property type="term" value="C:plasma membrane"/>
    <property type="evidence" value="ECO:0007669"/>
    <property type="project" value="UniProtKB-SubCell"/>
</dbReference>
<dbReference type="Proteomes" id="UP000680865">
    <property type="component" value="Unassembled WGS sequence"/>
</dbReference>
<keyword evidence="10" id="KW-1185">Reference proteome</keyword>
<dbReference type="GO" id="GO:0016755">
    <property type="term" value="F:aminoacyltransferase activity"/>
    <property type="evidence" value="ECO:0007669"/>
    <property type="project" value="TreeGrafter"/>
</dbReference>
<feature type="transmembrane region" description="Helical" evidence="6">
    <location>
        <begin position="41"/>
        <end position="63"/>
    </location>
</feature>
<feature type="transmembrane region" description="Helical" evidence="6">
    <location>
        <begin position="75"/>
        <end position="94"/>
    </location>
</feature>
<dbReference type="InterPro" id="IPR031553">
    <property type="entry name" value="tRNA-synt_2_TM"/>
</dbReference>
<evidence type="ECO:0000256" key="3">
    <source>
        <dbReference type="ARBA" id="ARBA00022692"/>
    </source>
</evidence>
<evidence type="ECO:0000256" key="6">
    <source>
        <dbReference type="SAM" id="Phobius"/>
    </source>
</evidence>
<keyword evidence="2" id="KW-1003">Cell membrane</keyword>